<keyword evidence="1" id="KW-0472">Membrane</keyword>
<dbReference type="AlphaFoldDB" id="A0AAN6QH30"/>
<comment type="caution">
    <text evidence="2">The sequence shown here is derived from an EMBL/GenBank/DDBJ whole genome shotgun (WGS) entry which is preliminary data.</text>
</comment>
<keyword evidence="1" id="KW-0812">Transmembrane</keyword>
<evidence type="ECO:0000313" key="2">
    <source>
        <dbReference type="EMBL" id="KAK4108649.1"/>
    </source>
</evidence>
<dbReference type="RefSeq" id="XP_064666219.1">
    <property type="nucleotide sequence ID" value="XM_064809573.1"/>
</dbReference>
<dbReference type="EMBL" id="MU853361">
    <property type="protein sequence ID" value="KAK4108649.1"/>
    <property type="molecule type" value="Genomic_DNA"/>
</dbReference>
<name>A0AAN6QH30_9PEZI</name>
<feature type="transmembrane region" description="Helical" evidence="1">
    <location>
        <begin position="28"/>
        <end position="48"/>
    </location>
</feature>
<reference evidence="2" key="1">
    <citation type="journal article" date="2023" name="Mol. Phylogenet. Evol.">
        <title>Genome-scale phylogeny and comparative genomics of the fungal order Sordariales.</title>
        <authorList>
            <person name="Hensen N."/>
            <person name="Bonometti L."/>
            <person name="Westerberg I."/>
            <person name="Brannstrom I.O."/>
            <person name="Guillou S."/>
            <person name="Cros-Aarteil S."/>
            <person name="Calhoun S."/>
            <person name="Haridas S."/>
            <person name="Kuo A."/>
            <person name="Mondo S."/>
            <person name="Pangilinan J."/>
            <person name="Riley R."/>
            <person name="LaButti K."/>
            <person name="Andreopoulos B."/>
            <person name="Lipzen A."/>
            <person name="Chen C."/>
            <person name="Yan M."/>
            <person name="Daum C."/>
            <person name="Ng V."/>
            <person name="Clum A."/>
            <person name="Steindorff A."/>
            <person name="Ohm R.A."/>
            <person name="Martin F."/>
            <person name="Silar P."/>
            <person name="Natvig D.O."/>
            <person name="Lalanne C."/>
            <person name="Gautier V."/>
            <person name="Ament-Velasquez S.L."/>
            <person name="Kruys A."/>
            <person name="Hutchinson M.I."/>
            <person name="Powell A.J."/>
            <person name="Barry K."/>
            <person name="Miller A.N."/>
            <person name="Grigoriev I.V."/>
            <person name="Debuchy R."/>
            <person name="Gladieux P."/>
            <person name="Hiltunen Thoren M."/>
            <person name="Johannesson H."/>
        </authorList>
    </citation>
    <scope>NUCLEOTIDE SEQUENCE</scope>
    <source>
        <strain evidence="2">CBS 508.74</strain>
    </source>
</reference>
<dbReference type="Proteomes" id="UP001302812">
    <property type="component" value="Unassembled WGS sequence"/>
</dbReference>
<gene>
    <name evidence="2" type="ORF">N656DRAFT_412808</name>
</gene>
<protein>
    <submittedName>
        <fullName evidence="2">Uncharacterized protein</fullName>
    </submittedName>
</protein>
<evidence type="ECO:0000313" key="3">
    <source>
        <dbReference type="Proteomes" id="UP001302812"/>
    </source>
</evidence>
<organism evidence="2 3">
    <name type="scientific">Canariomyces notabilis</name>
    <dbReference type="NCBI Taxonomy" id="2074819"/>
    <lineage>
        <taxon>Eukaryota</taxon>
        <taxon>Fungi</taxon>
        <taxon>Dikarya</taxon>
        <taxon>Ascomycota</taxon>
        <taxon>Pezizomycotina</taxon>
        <taxon>Sordariomycetes</taxon>
        <taxon>Sordariomycetidae</taxon>
        <taxon>Sordariales</taxon>
        <taxon>Chaetomiaceae</taxon>
        <taxon>Canariomyces</taxon>
    </lineage>
</organism>
<dbReference type="GeneID" id="89933697"/>
<evidence type="ECO:0000256" key="1">
    <source>
        <dbReference type="SAM" id="Phobius"/>
    </source>
</evidence>
<proteinExistence type="predicted"/>
<keyword evidence="1" id="KW-1133">Transmembrane helix</keyword>
<feature type="transmembrane region" description="Helical" evidence="1">
    <location>
        <begin position="69"/>
        <end position="90"/>
    </location>
</feature>
<sequence>MKLLGRRDGMMRWPPPILGVTHVLRTYSAVYIGLGIGEDGCCLLLALNDMKKFSNADYTLIKRCNSMRAVYAISYFIAISSKMIILLSSATLTAEKARPLACQILIG</sequence>
<reference evidence="2" key="2">
    <citation type="submission" date="2023-05" db="EMBL/GenBank/DDBJ databases">
        <authorList>
            <consortium name="Lawrence Berkeley National Laboratory"/>
            <person name="Steindorff A."/>
            <person name="Hensen N."/>
            <person name="Bonometti L."/>
            <person name="Westerberg I."/>
            <person name="Brannstrom I.O."/>
            <person name="Guillou S."/>
            <person name="Cros-Aarteil S."/>
            <person name="Calhoun S."/>
            <person name="Haridas S."/>
            <person name="Kuo A."/>
            <person name="Mondo S."/>
            <person name="Pangilinan J."/>
            <person name="Riley R."/>
            <person name="Labutti K."/>
            <person name="Andreopoulos B."/>
            <person name="Lipzen A."/>
            <person name="Chen C."/>
            <person name="Yanf M."/>
            <person name="Daum C."/>
            <person name="Ng V."/>
            <person name="Clum A."/>
            <person name="Ohm R."/>
            <person name="Martin F."/>
            <person name="Silar P."/>
            <person name="Natvig D."/>
            <person name="Lalanne C."/>
            <person name="Gautier V."/>
            <person name="Ament-Velasquez S.L."/>
            <person name="Kruys A."/>
            <person name="Hutchinson M.I."/>
            <person name="Powell A.J."/>
            <person name="Barry K."/>
            <person name="Miller A.N."/>
            <person name="Grigoriev I.V."/>
            <person name="Debuchy R."/>
            <person name="Gladieux P."/>
            <person name="Thoren M.H."/>
            <person name="Johannesson H."/>
        </authorList>
    </citation>
    <scope>NUCLEOTIDE SEQUENCE</scope>
    <source>
        <strain evidence="2">CBS 508.74</strain>
    </source>
</reference>
<accession>A0AAN6QH30</accession>
<keyword evidence="3" id="KW-1185">Reference proteome</keyword>